<dbReference type="RefSeq" id="WP_016391730.1">
    <property type="nucleotide sequence ID" value="NZ_BSOM01000036.1"/>
</dbReference>
<evidence type="ECO:0000313" key="2">
    <source>
        <dbReference type="EMBL" id="AXM94796.1"/>
    </source>
</evidence>
<name>A0AAD0VSG8_PSEDL</name>
<dbReference type="InterPro" id="IPR014914">
    <property type="entry name" value="RES_dom"/>
</dbReference>
<dbReference type="Pfam" id="PF08808">
    <property type="entry name" value="RES"/>
    <property type="match status" value="1"/>
</dbReference>
<dbReference type="SMART" id="SM00953">
    <property type="entry name" value="RES"/>
    <property type="match status" value="1"/>
</dbReference>
<accession>A0AAD0VSG8</accession>
<dbReference type="AlphaFoldDB" id="A0AAD0VSG8"/>
<dbReference type="EMBL" id="CP031146">
    <property type="protein sequence ID" value="AXM94796.1"/>
    <property type="molecule type" value="Genomic_DNA"/>
</dbReference>
<protein>
    <submittedName>
        <fullName evidence="2">RES domain-containing protein</fullName>
    </submittedName>
</protein>
<evidence type="ECO:0000259" key="1">
    <source>
        <dbReference type="SMART" id="SM00953"/>
    </source>
</evidence>
<gene>
    <name evidence="2" type="ORF">DVB73_02635</name>
</gene>
<organism evidence="2 3">
    <name type="scientific">Pseudomonas plecoglossicida</name>
    <dbReference type="NCBI Taxonomy" id="70775"/>
    <lineage>
        <taxon>Bacteria</taxon>
        <taxon>Pseudomonadati</taxon>
        <taxon>Pseudomonadota</taxon>
        <taxon>Gammaproteobacteria</taxon>
        <taxon>Pseudomonadales</taxon>
        <taxon>Pseudomonadaceae</taxon>
        <taxon>Pseudomonas</taxon>
    </lineage>
</organism>
<feature type="domain" description="RES" evidence="1">
    <location>
        <begin position="42"/>
        <end position="186"/>
    </location>
</feature>
<proteinExistence type="predicted"/>
<dbReference type="GeneID" id="49612306"/>
<reference evidence="2 3" key="1">
    <citation type="submission" date="2018-07" db="EMBL/GenBank/DDBJ databases">
        <title>Complete genome sequence of a Pseudomonas plecoglossicida strain pathogenic to the marine fish, Larimichthys crocea.</title>
        <authorList>
            <person name="Tao Z."/>
        </authorList>
    </citation>
    <scope>NUCLEOTIDE SEQUENCE [LARGE SCALE GENOMIC DNA]</scope>
    <source>
        <strain evidence="2 3">XSDHY-P</strain>
    </source>
</reference>
<dbReference type="Proteomes" id="UP000256503">
    <property type="component" value="Chromosome"/>
</dbReference>
<evidence type="ECO:0000313" key="3">
    <source>
        <dbReference type="Proteomes" id="UP000256503"/>
    </source>
</evidence>
<sequence length="218" mass="23676">MARPRKAPVPGEALNLTFITLPAGTLLHRIHSSRFGATQYNPTGGGNARFSPIRNAAGQVVPTLYAGSTFHCAAMETVFHDVPYAPGFKTVQQRRFAGNLHSYVLLGSDLQLVDLSSKALRLLGVPRSQLIDTEADHYPCTRQWAEAIHAFAPHAQGLRWVSRQDDEAVAIVLFGDRVAGNDLKAQAPSRDLLNDPGTFSDLLDLAERIGVLLLPDAD</sequence>